<organism evidence="2 3">
    <name type="scientific">Mycteria americana</name>
    <name type="common">Wood stork</name>
    <dbReference type="NCBI Taxonomy" id="33587"/>
    <lineage>
        <taxon>Eukaryota</taxon>
        <taxon>Metazoa</taxon>
        <taxon>Chordata</taxon>
        <taxon>Craniata</taxon>
        <taxon>Vertebrata</taxon>
        <taxon>Euteleostomi</taxon>
        <taxon>Archelosauria</taxon>
        <taxon>Archosauria</taxon>
        <taxon>Dinosauria</taxon>
        <taxon>Saurischia</taxon>
        <taxon>Theropoda</taxon>
        <taxon>Coelurosauria</taxon>
        <taxon>Aves</taxon>
        <taxon>Neognathae</taxon>
        <taxon>Neoaves</taxon>
        <taxon>Aequornithes</taxon>
        <taxon>Ciconiiformes</taxon>
        <taxon>Ciconiidae</taxon>
        <taxon>Mycteria</taxon>
    </lineage>
</organism>
<evidence type="ECO:0000313" key="3">
    <source>
        <dbReference type="Proteomes" id="UP001333110"/>
    </source>
</evidence>
<keyword evidence="3" id="KW-1185">Reference proteome</keyword>
<accession>A0AAN7RWY6</accession>
<sequence length="918" mass="101374">MGRPLRIDNRKADCLDAHTGNGNSDQRKRPGSARQCGSKNDSGICLNGRRAQGGGEQEREREQDVRDVESTSEDARFQVLPDLTMYGQRSHRVYLRKGLATAPETPRDHPTPPAPAQKIENFLEQEPCYSILTLSNSRVVGRVTTMTQRNSLASNFINWRIPQTDKLNDLTSLTNEQRRFGNGAILRASRSQTCIYILEKQRKREEKQEKERRREEKRERKSITTLGSRDDDDRRGNPPVVLEGCYKVSPEPSLLQAEQPQISQPVFIGEVLQPSDHLRGPPLDSLQQVHVLLMSGVPEVNTVLQDMVGFLGCKCTLPGHVELLINQHPQVLLLRAGLNPFPAQPVFVLGIAPTHVQALALGLVELHEVCTGPLLKPVEVPLDGIPSLQCVDHTTRLGVICKLAEGALNPTVHVANKDVKQHRSQYRPLRNATHHWSPRPVHHLNVSLVVGGPKLNTVFEVRPHQCRVQGHDHFPSPAGHAIFDTSQDAIGFLGRLGTVLAHIQPAVNQHPQVLLCQAAFQPLFPKPVVLHGVVVAQVQDLALSLVEPHTIGPSPLIQPVQVPLQTLPTLQQINTPTQLGVICKLTEGALDPFVQIIDKDIKQDWPQHRALGNTACDQPPTGVNSIHHHSLGPAIQPVLYPAKSTPVQAMSSQFLQENAGCLPGDSVDQSPKQAKVCPPEVQGGSFADPPRRFSTYQKPYHFVITLPKMASNHHMAQKSFSVRVKRSSGAPSLAKQPQFPQPLLIRLLLQTLHQLRCPSLDMLQHLNVSLVVRGPTLNTVFEVRPHQCLVQGHDHFPSPAGHAIFDTSQDAIGFLGHLGTVLAHIQPAVNQHPQVLFCQAAFQPLFPKPVALHGVAVAQVQDLALSLVEPHTIGPSPLIQPVQDMIEVNEVRSRFKSFTRVELLIRHTLASFCGRMVK</sequence>
<evidence type="ECO:0000256" key="1">
    <source>
        <dbReference type="SAM" id="MobiDB-lite"/>
    </source>
</evidence>
<proteinExistence type="predicted"/>
<reference evidence="2 3" key="1">
    <citation type="journal article" date="2023" name="J. Hered.">
        <title>Chromosome-level genome of the wood stork (Mycteria americana) provides insight into avian chromosome evolution.</title>
        <authorList>
            <person name="Flamio R. Jr."/>
            <person name="Ramstad K.M."/>
        </authorList>
    </citation>
    <scope>NUCLEOTIDE SEQUENCE [LARGE SCALE GENOMIC DNA]</scope>
    <source>
        <strain evidence="2">JAX WOST 10</strain>
    </source>
</reference>
<feature type="region of interest" description="Disordered" evidence="1">
    <location>
        <begin position="203"/>
        <end position="239"/>
    </location>
</feature>
<gene>
    <name evidence="2" type="ORF">QYF61_004521</name>
</gene>
<name>A0AAN7RWY6_MYCAM</name>
<feature type="compositionally biased region" description="Basic and acidic residues" evidence="1">
    <location>
        <begin position="56"/>
        <end position="72"/>
    </location>
</feature>
<feature type="region of interest" description="Disordered" evidence="1">
    <location>
        <begin position="1"/>
        <end position="72"/>
    </location>
</feature>
<comment type="caution">
    <text evidence="2">The sequence shown here is derived from an EMBL/GenBank/DDBJ whole genome shotgun (WGS) entry which is preliminary data.</text>
</comment>
<feature type="compositionally biased region" description="Basic and acidic residues" evidence="1">
    <location>
        <begin position="203"/>
        <end position="236"/>
    </location>
</feature>
<protein>
    <submittedName>
        <fullName evidence="2">Uncharacterized protein</fullName>
    </submittedName>
</protein>
<dbReference type="EMBL" id="JAUNZN010000018">
    <property type="protein sequence ID" value="KAK4810558.1"/>
    <property type="molecule type" value="Genomic_DNA"/>
</dbReference>
<dbReference type="Proteomes" id="UP001333110">
    <property type="component" value="Unassembled WGS sequence"/>
</dbReference>
<dbReference type="AlphaFoldDB" id="A0AAN7RWY6"/>
<feature type="compositionally biased region" description="Basic and acidic residues" evidence="1">
    <location>
        <begin position="1"/>
        <end position="16"/>
    </location>
</feature>
<evidence type="ECO:0000313" key="2">
    <source>
        <dbReference type="EMBL" id="KAK4810558.1"/>
    </source>
</evidence>